<protein>
    <recommendedName>
        <fullName evidence="5">Elongator complex protein 5</fullName>
    </recommendedName>
</protein>
<dbReference type="EMBL" id="HG996474">
    <property type="protein sequence ID" value="CAG1834057.1"/>
    <property type="molecule type" value="Genomic_DNA"/>
</dbReference>
<accession>A0A804KFD7</accession>
<dbReference type="GO" id="GO:0005829">
    <property type="term" value="C:cytosol"/>
    <property type="evidence" value="ECO:0000318"/>
    <property type="project" value="GO_Central"/>
</dbReference>
<dbReference type="PANTHER" id="PTHR15641:SF1">
    <property type="entry name" value="ELONGATOR COMPLEX PROTEIN 5"/>
    <property type="match status" value="1"/>
</dbReference>
<dbReference type="GO" id="GO:0002098">
    <property type="term" value="P:tRNA wobble uridine modification"/>
    <property type="evidence" value="ECO:0007669"/>
    <property type="project" value="InterPro"/>
</dbReference>
<dbReference type="UniPathway" id="UPA00988"/>
<evidence type="ECO:0000256" key="2">
    <source>
        <dbReference type="ARBA" id="ARBA00004496"/>
    </source>
</evidence>
<dbReference type="AlphaFoldDB" id="A0A804KFD7"/>
<evidence type="ECO:0000256" key="3">
    <source>
        <dbReference type="ARBA" id="ARBA00005043"/>
    </source>
</evidence>
<dbReference type="InterPro" id="IPR019519">
    <property type="entry name" value="Elp5"/>
</dbReference>
<feature type="compositionally biased region" description="Polar residues" evidence="9">
    <location>
        <begin position="340"/>
        <end position="351"/>
    </location>
</feature>
<evidence type="ECO:0000256" key="1">
    <source>
        <dbReference type="ARBA" id="ARBA00004123"/>
    </source>
</evidence>
<comment type="pathway">
    <text evidence="3">tRNA modification; 5-methoxycarbonylmethyl-2-thiouridine-tRNA biosynthesis.</text>
</comment>
<dbReference type="Gramene" id="Ma09_t03140.1">
    <property type="protein sequence ID" value="Ma09_p03140.1"/>
    <property type="gene ID" value="Ma09_g03140"/>
</dbReference>
<reference evidence="11" key="2">
    <citation type="submission" date="2021-05" db="UniProtKB">
        <authorList>
            <consortium name="EnsemblPlants"/>
        </authorList>
    </citation>
    <scope>IDENTIFICATION</scope>
    <source>
        <strain evidence="11">subsp. malaccensis</strain>
    </source>
</reference>
<reference evidence="10" key="1">
    <citation type="submission" date="2021-03" db="EMBL/GenBank/DDBJ databases">
        <authorList>
            <consortium name="Genoscope - CEA"/>
            <person name="William W."/>
        </authorList>
    </citation>
    <scope>NUCLEOTIDE SEQUENCE</scope>
    <source>
        <strain evidence="10">Doubled-haploid Pahang</strain>
    </source>
</reference>
<dbReference type="Pfam" id="PF10483">
    <property type="entry name" value="Elong_Iki1"/>
    <property type="match status" value="1"/>
</dbReference>
<dbReference type="OrthoDB" id="166907at2759"/>
<dbReference type="FunCoup" id="A0A804KFD7">
    <property type="interactions" value="4"/>
</dbReference>
<sequence>MAESISRSLRDGCLEGEHAPALTIEDSLACPLGSHVFDHFLANLASQIADGTSQARGLVLVALNRSPSFYIDLLRRKGVDASLVDKWVRILDCYSDPLDWKDRIPPLMNVQKPSTRENVSFFRDVRDINKLLSSVLDLGKGFVGQGKTRFAVAVDLVSNLLRHTSLPSVAGLLNNLRSNDQISCIFWLIHSDLHEPRVSTALAYVSTVVASVQPIMQLTDEHRSRRDFLWLEKNSCKAKFYVRLKRRNGRVKLLAEELHMDQVGVKFAAVTSENSFVNKSLLPKVQFNLQLSDQERVDRAKVVLPYEHQGNGEAIQIYDGRRSLSDDQKDPHLVQPSTFSVMTDAQATSGNGEIHYIRDSDDEQPDSDEDPDDDLNI</sequence>
<evidence type="ECO:0000313" key="12">
    <source>
        <dbReference type="Proteomes" id="UP000012960"/>
    </source>
</evidence>
<keyword evidence="8" id="KW-0539">Nucleus</keyword>
<keyword evidence="6" id="KW-0963">Cytoplasm</keyword>
<evidence type="ECO:0000256" key="7">
    <source>
        <dbReference type="ARBA" id="ARBA00022694"/>
    </source>
</evidence>
<evidence type="ECO:0000256" key="4">
    <source>
        <dbReference type="ARBA" id="ARBA00009567"/>
    </source>
</evidence>
<dbReference type="Proteomes" id="UP000012960">
    <property type="component" value="Unplaced"/>
</dbReference>
<dbReference type="EnsemblPlants" id="Ma09_t03140.1">
    <property type="protein sequence ID" value="Ma09_p03140.1"/>
    <property type="gene ID" value="Ma09_g03140"/>
</dbReference>
<dbReference type="CDD" id="cd19496">
    <property type="entry name" value="Elp5"/>
    <property type="match status" value="1"/>
</dbReference>
<evidence type="ECO:0000313" key="11">
    <source>
        <dbReference type="EnsemblPlants" id="Ma09_p03140.1"/>
    </source>
</evidence>
<keyword evidence="7" id="KW-0819">tRNA processing</keyword>
<dbReference type="GO" id="GO:0006400">
    <property type="term" value="P:tRNA modification"/>
    <property type="evidence" value="ECO:0000318"/>
    <property type="project" value="GO_Central"/>
</dbReference>
<comment type="similarity">
    <text evidence="4">Belongs to the ELP5 family.</text>
</comment>
<gene>
    <name evidence="10" type="ORF">GSMUA_221620.1</name>
</gene>
<comment type="subcellular location">
    <subcellularLocation>
        <location evidence="2">Cytoplasm</location>
    </subcellularLocation>
    <subcellularLocation>
        <location evidence="1">Nucleus</location>
    </subcellularLocation>
</comment>
<evidence type="ECO:0000313" key="10">
    <source>
        <dbReference type="EMBL" id="CAG1834057.1"/>
    </source>
</evidence>
<dbReference type="OMA" id="FQVLDCY"/>
<proteinExistence type="inferred from homology"/>
<evidence type="ECO:0000256" key="5">
    <source>
        <dbReference type="ARBA" id="ARBA00020264"/>
    </source>
</evidence>
<evidence type="ECO:0000256" key="6">
    <source>
        <dbReference type="ARBA" id="ARBA00022490"/>
    </source>
</evidence>
<evidence type="ECO:0000256" key="8">
    <source>
        <dbReference type="ARBA" id="ARBA00023242"/>
    </source>
</evidence>
<dbReference type="GO" id="GO:0033588">
    <property type="term" value="C:elongator holoenzyme complex"/>
    <property type="evidence" value="ECO:0000318"/>
    <property type="project" value="GO_Central"/>
</dbReference>
<dbReference type="GO" id="GO:0005634">
    <property type="term" value="C:nucleus"/>
    <property type="evidence" value="ECO:0000318"/>
    <property type="project" value="GO_Central"/>
</dbReference>
<keyword evidence="12" id="KW-1185">Reference proteome</keyword>
<organism evidence="11 12">
    <name type="scientific">Musa acuminata subsp. malaccensis</name>
    <name type="common">Wild banana</name>
    <name type="synonym">Musa malaccensis</name>
    <dbReference type="NCBI Taxonomy" id="214687"/>
    <lineage>
        <taxon>Eukaryota</taxon>
        <taxon>Viridiplantae</taxon>
        <taxon>Streptophyta</taxon>
        <taxon>Embryophyta</taxon>
        <taxon>Tracheophyta</taxon>
        <taxon>Spermatophyta</taxon>
        <taxon>Magnoliopsida</taxon>
        <taxon>Liliopsida</taxon>
        <taxon>Zingiberales</taxon>
        <taxon>Musaceae</taxon>
        <taxon>Musa</taxon>
    </lineage>
</organism>
<dbReference type="PANTHER" id="PTHR15641">
    <property type="entry name" value="ELONGATOR COMPLEX PROTEIN 5"/>
    <property type="match status" value="1"/>
</dbReference>
<evidence type="ECO:0000256" key="9">
    <source>
        <dbReference type="SAM" id="MobiDB-lite"/>
    </source>
</evidence>
<name>A0A804KFD7_MUSAM</name>
<feature type="region of interest" description="Disordered" evidence="9">
    <location>
        <begin position="340"/>
        <end position="377"/>
    </location>
</feature>
<feature type="compositionally biased region" description="Acidic residues" evidence="9">
    <location>
        <begin position="360"/>
        <end position="377"/>
    </location>
</feature>